<evidence type="ECO:0000313" key="2">
    <source>
        <dbReference type="Proteomes" id="UP001253595"/>
    </source>
</evidence>
<comment type="caution">
    <text evidence="1">The sequence shown here is derived from an EMBL/GenBank/DDBJ whole genome shotgun (WGS) entry which is preliminary data.</text>
</comment>
<protein>
    <submittedName>
        <fullName evidence="1">Uncharacterized protein</fullName>
    </submittedName>
</protein>
<proteinExistence type="predicted"/>
<accession>A0ABU1UT18</accession>
<sequence>MMIKQTLSAQSFIQSDIYKMERIKREANLDWLKRAYESFALDNITGWSFIVLAGGKDVASFRIRVAQSHLRGDMLPSYWSECALFKIQDGDFSSAAFFNLPLFQPATATYAPTRNGLIELPFNKLPTQKDYPNLALLAIPVPQEQILQSLAEYQKSRVSYDAVENILPWLAFVWGAGNATNPLMQQIGFPSAMVLNQIFSANGFDLAPGVNANLSAPETFWSGVKHWQDYYSKTQVNGLQPKMRYVVDHMYDIDES</sequence>
<evidence type="ECO:0000313" key="1">
    <source>
        <dbReference type="EMBL" id="MDR7088335.1"/>
    </source>
</evidence>
<dbReference type="Proteomes" id="UP001253595">
    <property type="component" value="Unassembled WGS sequence"/>
</dbReference>
<dbReference type="RefSeq" id="WP_310067825.1">
    <property type="nucleotide sequence ID" value="NZ_JAVDVX010000001.1"/>
</dbReference>
<keyword evidence="2" id="KW-1185">Reference proteome</keyword>
<gene>
    <name evidence="1" type="ORF">J2X05_000338</name>
</gene>
<reference evidence="1 2" key="1">
    <citation type="submission" date="2023-07" db="EMBL/GenBank/DDBJ databases">
        <title>Sorghum-associated microbial communities from plants grown in Nebraska, USA.</title>
        <authorList>
            <person name="Schachtman D."/>
        </authorList>
    </citation>
    <scope>NUCLEOTIDE SEQUENCE [LARGE SCALE GENOMIC DNA]</scope>
    <source>
        <strain evidence="1 2">BE190</strain>
    </source>
</reference>
<dbReference type="EMBL" id="JAVDVX010000001">
    <property type="protein sequence ID" value="MDR7088335.1"/>
    <property type="molecule type" value="Genomic_DNA"/>
</dbReference>
<name>A0ABU1UT18_9GAMM</name>
<organism evidence="1 2">
    <name type="scientific">Cellvibrio fibrivorans</name>
    <dbReference type="NCBI Taxonomy" id="126350"/>
    <lineage>
        <taxon>Bacteria</taxon>
        <taxon>Pseudomonadati</taxon>
        <taxon>Pseudomonadota</taxon>
        <taxon>Gammaproteobacteria</taxon>
        <taxon>Cellvibrionales</taxon>
        <taxon>Cellvibrionaceae</taxon>
        <taxon>Cellvibrio</taxon>
    </lineage>
</organism>